<sequence>MLCAAKKLEDLGERTEKLLSVNRWTHRRPSRTIDPVAVTSAPTQIPLQSCHRSHLFRLHLTASVLVLSDLLTHSTF</sequence>
<keyword evidence="2" id="KW-1185">Reference proteome</keyword>
<proteinExistence type="predicted"/>
<dbReference type="EMBL" id="JANJYI010000009">
    <property type="protein sequence ID" value="KAK2635238.1"/>
    <property type="molecule type" value="Genomic_DNA"/>
</dbReference>
<organism evidence="1 2">
    <name type="scientific">Dipteronia dyeriana</name>
    <dbReference type="NCBI Taxonomy" id="168575"/>
    <lineage>
        <taxon>Eukaryota</taxon>
        <taxon>Viridiplantae</taxon>
        <taxon>Streptophyta</taxon>
        <taxon>Embryophyta</taxon>
        <taxon>Tracheophyta</taxon>
        <taxon>Spermatophyta</taxon>
        <taxon>Magnoliopsida</taxon>
        <taxon>eudicotyledons</taxon>
        <taxon>Gunneridae</taxon>
        <taxon>Pentapetalae</taxon>
        <taxon>rosids</taxon>
        <taxon>malvids</taxon>
        <taxon>Sapindales</taxon>
        <taxon>Sapindaceae</taxon>
        <taxon>Hippocastanoideae</taxon>
        <taxon>Acereae</taxon>
        <taxon>Dipteronia</taxon>
    </lineage>
</organism>
<dbReference type="Proteomes" id="UP001280121">
    <property type="component" value="Unassembled WGS sequence"/>
</dbReference>
<comment type="caution">
    <text evidence="1">The sequence shown here is derived from an EMBL/GenBank/DDBJ whole genome shotgun (WGS) entry which is preliminary data.</text>
</comment>
<dbReference type="AlphaFoldDB" id="A0AAD9WMC2"/>
<name>A0AAD9WMC2_9ROSI</name>
<evidence type="ECO:0000313" key="1">
    <source>
        <dbReference type="EMBL" id="KAK2635238.1"/>
    </source>
</evidence>
<evidence type="ECO:0000313" key="2">
    <source>
        <dbReference type="Proteomes" id="UP001280121"/>
    </source>
</evidence>
<protein>
    <submittedName>
        <fullName evidence="1">Uncharacterized protein</fullName>
    </submittedName>
</protein>
<accession>A0AAD9WMC2</accession>
<gene>
    <name evidence="1" type="ORF">Ddye_030030</name>
</gene>
<reference evidence="1" key="1">
    <citation type="journal article" date="2023" name="Plant J.">
        <title>Genome sequences and population genomics provide insights into the demographic history, inbreeding, and mutation load of two 'living fossil' tree species of Dipteronia.</title>
        <authorList>
            <person name="Feng Y."/>
            <person name="Comes H.P."/>
            <person name="Chen J."/>
            <person name="Zhu S."/>
            <person name="Lu R."/>
            <person name="Zhang X."/>
            <person name="Li P."/>
            <person name="Qiu J."/>
            <person name="Olsen K.M."/>
            <person name="Qiu Y."/>
        </authorList>
    </citation>
    <scope>NUCLEOTIDE SEQUENCE</scope>
    <source>
        <strain evidence="1">KIB01</strain>
    </source>
</reference>